<dbReference type="Pfam" id="PF13646">
    <property type="entry name" value="HEAT_2"/>
    <property type="match status" value="1"/>
</dbReference>
<proteinExistence type="predicted"/>
<organism evidence="1">
    <name type="scientific">Geobacter metallireducens</name>
    <dbReference type="NCBI Taxonomy" id="28232"/>
    <lineage>
        <taxon>Bacteria</taxon>
        <taxon>Pseudomonadati</taxon>
        <taxon>Thermodesulfobacteriota</taxon>
        <taxon>Desulfuromonadia</taxon>
        <taxon>Geobacterales</taxon>
        <taxon>Geobacteraceae</taxon>
        <taxon>Geobacter</taxon>
    </lineage>
</organism>
<dbReference type="EMBL" id="DSOV01000004">
    <property type="protein sequence ID" value="HEN40930.1"/>
    <property type="molecule type" value="Genomic_DNA"/>
</dbReference>
<comment type="caution">
    <text evidence="1">The sequence shown here is derived from an EMBL/GenBank/DDBJ whole genome shotgun (WGS) entry which is preliminary data.</text>
</comment>
<accession>A0A831XE57</accession>
<dbReference type="AlphaFoldDB" id="A0A831XE57"/>
<gene>
    <name evidence="1" type="ORF">ENQ87_00935</name>
</gene>
<sequence>MTHHPPDIDMELISTLVIEMNILRRHVTAYPAGHPVPREAAAKVARLLDRIPADAGSVTLGVARETILAGGHPLERRNPVYRDFARVLSDRGIVALTCRRHLDADELLRFGAILSRSREEIAAAGGIEAAARAEGLSRLEVQGVNYDLFRITEEERLPGLPQGGNGPESLWEQFVRCVLDGTIDPLGDGTAKRPPLDPRLLAQVLNGHAFGGQDRPDETYDAVITAFMRRMDRPSDGGEAEQESAERFGTLVACLNPELRRQFLGKAFTALADRPETARRLVASVDDDIILDTLAELNDRNTTIPPIILSLCQRLGGVPPEGDGAARPLSRTEALQVGHRLGTVLREGDFDRYIPHVYQGSLEKIAAAGKIASGLAESKDLKGLLEGENHGAKIGAIILEVLESTPEEEDAGSMEESLGDLCAYYLEAGDFTALRAVCDHLPPPGQVSSTPLQQRIQAMVEAPGFLASLVDAPAVWGKERFDDIRAVIARIGPPCAAPLLDRLAVEESMSLRRCYMTCLLSLGEAARDEAMARLGDGRWFYVRNLVALLRGLNDPAAVRPLRRLLSHPHPRVRQETLRTLVHFRDPDGERMLLRELESSDRETLLTAIQLADRSPTPRVRERLLWLLRKGGISGPDLEIRCAAVRALAEAGDPAALPELARQLRSRNILRAAALTRLKAEIVRSLPRYPMADALPLIREAAASGVPEVEQAARETMRAMAGRRP</sequence>
<name>A0A831XE57_GEOME</name>
<protein>
    <submittedName>
        <fullName evidence="1">HEAT repeat domain-containing protein</fullName>
    </submittedName>
</protein>
<evidence type="ECO:0000313" key="1">
    <source>
        <dbReference type="EMBL" id="HEN40930.1"/>
    </source>
</evidence>
<dbReference type="InterPro" id="IPR016024">
    <property type="entry name" value="ARM-type_fold"/>
</dbReference>
<dbReference type="InterPro" id="IPR011989">
    <property type="entry name" value="ARM-like"/>
</dbReference>
<dbReference type="SUPFAM" id="SSF48371">
    <property type="entry name" value="ARM repeat"/>
    <property type="match status" value="1"/>
</dbReference>
<dbReference type="Gene3D" id="1.25.10.10">
    <property type="entry name" value="Leucine-rich Repeat Variant"/>
    <property type="match status" value="1"/>
</dbReference>
<reference evidence="1" key="1">
    <citation type="journal article" date="2020" name="mSystems">
        <title>Genome- and Community-Level Interaction Insights into Carbon Utilization and Element Cycling Functions of Hydrothermarchaeota in Hydrothermal Sediment.</title>
        <authorList>
            <person name="Zhou Z."/>
            <person name="Liu Y."/>
            <person name="Xu W."/>
            <person name="Pan J."/>
            <person name="Luo Z.H."/>
            <person name="Li M."/>
        </authorList>
    </citation>
    <scope>NUCLEOTIDE SEQUENCE [LARGE SCALE GENOMIC DNA]</scope>
    <source>
        <strain evidence="1">SpSt-349</strain>
    </source>
</reference>